<dbReference type="GO" id="GO:0005576">
    <property type="term" value="C:extracellular region"/>
    <property type="evidence" value="ECO:0007669"/>
    <property type="project" value="UniProtKB-SubCell"/>
</dbReference>
<keyword evidence="4" id="KW-1015">Disulfide bond</keyword>
<keyword evidence="3" id="KW-0964">Secreted</keyword>
<feature type="domain" description="Auxiliary Activity family 9 catalytic" evidence="6">
    <location>
        <begin position="11"/>
        <end position="137"/>
    </location>
</feature>
<gene>
    <name evidence="7" type="ORF">OHC33_005342</name>
</gene>
<dbReference type="Gene3D" id="2.70.50.70">
    <property type="match status" value="1"/>
</dbReference>
<evidence type="ECO:0000313" key="7">
    <source>
        <dbReference type="EMBL" id="KAK5953398.1"/>
    </source>
</evidence>
<dbReference type="EMBL" id="JAKLMC020000011">
    <property type="protein sequence ID" value="KAK5953398.1"/>
    <property type="molecule type" value="Genomic_DNA"/>
</dbReference>
<reference evidence="7 8" key="1">
    <citation type="submission" date="2022-12" db="EMBL/GenBank/DDBJ databases">
        <title>Genomic features and morphological characterization of a novel Knufia sp. strain isolated from spacecraft assembly facility.</title>
        <authorList>
            <person name="Teixeira M."/>
            <person name="Chander A.M."/>
            <person name="Stajich J.E."/>
            <person name="Venkateswaran K."/>
        </authorList>
    </citation>
    <scope>NUCLEOTIDE SEQUENCE [LARGE SCALE GENOMIC DNA]</scope>
    <source>
        <strain evidence="7 8">FJI-L2-BK-P2</strain>
    </source>
</reference>
<evidence type="ECO:0000256" key="4">
    <source>
        <dbReference type="ARBA" id="ARBA00023157"/>
    </source>
</evidence>
<evidence type="ECO:0000313" key="8">
    <source>
        <dbReference type="Proteomes" id="UP001316803"/>
    </source>
</evidence>
<feature type="region of interest" description="Disordered" evidence="5">
    <location>
        <begin position="152"/>
        <end position="173"/>
    </location>
</feature>
<proteinExistence type="predicted"/>
<comment type="cofactor">
    <cofactor evidence="1">
        <name>Cu(2+)</name>
        <dbReference type="ChEBI" id="CHEBI:29036"/>
    </cofactor>
</comment>
<feature type="compositionally biased region" description="Low complexity" evidence="5">
    <location>
        <begin position="160"/>
        <end position="172"/>
    </location>
</feature>
<comment type="subcellular location">
    <subcellularLocation>
        <location evidence="2">Secreted</location>
    </subcellularLocation>
</comment>
<dbReference type="InterPro" id="IPR049892">
    <property type="entry name" value="AA9"/>
</dbReference>
<organism evidence="7 8">
    <name type="scientific">Knufia fluminis</name>
    <dbReference type="NCBI Taxonomy" id="191047"/>
    <lineage>
        <taxon>Eukaryota</taxon>
        <taxon>Fungi</taxon>
        <taxon>Dikarya</taxon>
        <taxon>Ascomycota</taxon>
        <taxon>Pezizomycotina</taxon>
        <taxon>Eurotiomycetes</taxon>
        <taxon>Chaetothyriomycetidae</taxon>
        <taxon>Chaetothyriales</taxon>
        <taxon>Trichomeriaceae</taxon>
        <taxon>Knufia</taxon>
    </lineage>
</organism>
<protein>
    <recommendedName>
        <fullName evidence="6">Auxiliary Activity family 9 catalytic domain-containing protein</fullName>
    </recommendedName>
</protein>
<sequence length="254" mass="25837">MDCMARVSSRPMLSYLANCNGECTDTDKTALKFNKIDEAGRIHSSAAPGVWASDEMIANNNTWVTTIPSTIAPGKYVLRHENIALHSAGEVGGAQAYPQCVNLEVTGSGSDGLSEGTLGTALYTAEDPGLVYNIYQVDSEYPIPGPALMAGAGGSDGRNTPSTTASASASATGTFGNSTVTSIPTTLQTATRSATGTLIISSSVSTNIAIASSTAATTSVTASITASATSSAVITTLPGSTGTPKKFVCYEVEE</sequence>
<name>A0AAN8EVY7_9EURO</name>
<evidence type="ECO:0000259" key="6">
    <source>
        <dbReference type="Pfam" id="PF03443"/>
    </source>
</evidence>
<dbReference type="Proteomes" id="UP001316803">
    <property type="component" value="Unassembled WGS sequence"/>
</dbReference>
<dbReference type="PANTHER" id="PTHR33353:SF34">
    <property type="entry name" value="ENDO-BETA-1,4-GLUCANASE D"/>
    <property type="match status" value="1"/>
</dbReference>
<dbReference type="CDD" id="cd21175">
    <property type="entry name" value="LPMO_AA9"/>
    <property type="match status" value="1"/>
</dbReference>
<evidence type="ECO:0000256" key="1">
    <source>
        <dbReference type="ARBA" id="ARBA00001973"/>
    </source>
</evidence>
<evidence type="ECO:0000256" key="3">
    <source>
        <dbReference type="ARBA" id="ARBA00022525"/>
    </source>
</evidence>
<evidence type="ECO:0000256" key="5">
    <source>
        <dbReference type="SAM" id="MobiDB-lite"/>
    </source>
</evidence>
<dbReference type="Pfam" id="PF03443">
    <property type="entry name" value="AA9"/>
    <property type="match status" value="1"/>
</dbReference>
<evidence type="ECO:0000256" key="2">
    <source>
        <dbReference type="ARBA" id="ARBA00004613"/>
    </source>
</evidence>
<keyword evidence="8" id="KW-1185">Reference proteome</keyword>
<dbReference type="InterPro" id="IPR005103">
    <property type="entry name" value="AA9_LPMO"/>
</dbReference>
<dbReference type="AlphaFoldDB" id="A0AAN8EVY7"/>
<accession>A0AAN8EVY7</accession>
<comment type="caution">
    <text evidence="7">The sequence shown here is derived from an EMBL/GenBank/DDBJ whole genome shotgun (WGS) entry which is preliminary data.</text>
</comment>
<dbReference type="PANTHER" id="PTHR33353">
    <property type="entry name" value="PUTATIVE (AFU_ORTHOLOGUE AFUA_1G12560)-RELATED"/>
    <property type="match status" value="1"/>
</dbReference>